<reference evidence="1" key="1">
    <citation type="submission" date="2021-06" db="EMBL/GenBank/DDBJ databases">
        <authorList>
            <person name="Hodson N. C."/>
            <person name="Mongue J. A."/>
            <person name="Jaron S. K."/>
        </authorList>
    </citation>
    <scope>NUCLEOTIDE SEQUENCE</scope>
</reference>
<protein>
    <submittedName>
        <fullName evidence="1">Uncharacterized protein</fullName>
    </submittedName>
</protein>
<proteinExistence type="predicted"/>
<evidence type="ECO:0000313" key="1">
    <source>
        <dbReference type="EMBL" id="CAG7716387.1"/>
    </source>
</evidence>
<organism evidence="1 2">
    <name type="scientific">Allacma fusca</name>
    <dbReference type="NCBI Taxonomy" id="39272"/>
    <lineage>
        <taxon>Eukaryota</taxon>
        <taxon>Metazoa</taxon>
        <taxon>Ecdysozoa</taxon>
        <taxon>Arthropoda</taxon>
        <taxon>Hexapoda</taxon>
        <taxon>Collembola</taxon>
        <taxon>Symphypleona</taxon>
        <taxon>Sminthuridae</taxon>
        <taxon>Allacma</taxon>
    </lineage>
</organism>
<comment type="caution">
    <text evidence="1">The sequence shown here is derived from an EMBL/GenBank/DDBJ whole genome shotgun (WGS) entry which is preliminary data.</text>
</comment>
<evidence type="ECO:0000313" key="2">
    <source>
        <dbReference type="Proteomes" id="UP000708208"/>
    </source>
</evidence>
<dbReference type="AlphaFoldDB" id="A0A8J2NS26"/>
<keyword evidence="2" id="KW-1185">Reference proteome</keyword>
<gene>
    <name evidence="1" type="ORF">AFUS01_LOCUS5900</name>
</gene>
<name>A0A8J2NS26_9HEXA</name>
<accession>A0A8J2NS26</accession>
<dbReference type="Proteomes" id="UP000708208">
    <property type="component" value="Unassembled WGS sequence"/>
</dbReference>
<sequence>MKNNMRLIGHFDNYEKAQVAADNAVNNTDVEVTESEGLSDDIPKRRLRKRRTANSLWAAGVPRQEISESGQSSSSVDLGPLVISGDEQVLSHPEDFCSGAASQLPENIFMYSGSQDFPRNQPLLLNVEDEVDFSNQQEQPVITELGSANQFLEVISKIDSLTLQFQKFQEVFAKEIIKL</sequence>
<dbReference type="EMBL" id="CAJVCH010038189">
    <property type="protein sequence ID" value="CAG7716387.1"/>
    <property type="molecule type" value="Genomic_DNA"/>
</dbReference>